<keyword evidence="1" id="KW-0732">Signal</keyword>
<protein>
    <submittedName>
        <fullName evidence="2">Uncharacterized protein</fullName>
    </submittedName>
</protein>
<evidence type="ECO:0000313" key="3">
    <source>
        <dbReference type="Proteomes" id="UP000524404"/>
    </source>
</evidence>
<dbReference type="AlphaFoldDB" id="A0A841ET89"/>
<organism evidence="2 3">
    <name type="scientific">Arcicella rosea</name>
    <dbReference type="NCBI Taxonomy" id="502909"/>
    <lineage>
        <taxon>Bacteria</taxon>
        <taxon>Pseudomonadati</taxon>
        <taxon>Bacteroidota</taxon>
        <taxon>Cytophagia</taxon>
        <taxon>Cytophagales</taxon>
        <taxon>Flectobacillaceae</taxon>
        <taxon>Arcicella</taxon>
    </lineage>
</organism>
<reference evidence="2 3" key="1">
    <citation type="submission" date="2020-08" db="EMBL/GenBank/DDBJ databases">
        <title>Functional genomics of gut bacteria from endangered species of beetles.</title>
        <authorList>
            <person name="Carlos-Shanley C."/>
        </authorList>
    </citation>
    <scope>NUCLEOTIDE SEQUENCE [LARGE SCALE GENOMIC DNA]</scope>
    <source>
        <strain evidence="2 3">S00070</strain>
    </source>
</reference>
<dbReference type="EMBL" id="JACHKT010000013">
    <property type="protein sequence ID" value="MBB6003500.1"/>
    <property type="molecule type" value="Genomic_DNA"/>
</dbReference>
<name>A0A841ET89_9BACT</name>
<dbReference type="Proteomes" id="UP000524404">
    <property type="component" value="Unassembled WGS sequence"/>
</dbReference>
<sequence length="139" mass="16123">MTKAILKYLLSISILLLGLSNQLNARTNREAALFAPVKNINVGTHQHGLTNIFTALSFENRENLFFDCEEEHEEDDDDKESYLSQKKNLVNTYLAAAPFFSWYTKLFLVLNTSQVLHFGKHFSHFPLYKLFIVFSVFRI</sequence>
<proteinExistence type="predicted"/>
<feature type="signal peptide" evidence="1">
    <location>
        <begin position="1"/>
        <end position="25"/>
    </location>
</feature>
<evidence type="ECO:0000313" key="2">
    <source>
        <dbReference type="EMBL" id="MBB6003500.1"/>
    </source>
</evidence>
<keyword evidence="3" id="KW-1185">Reference proteome</keyword>
<dbReference type="RefSeq" id="WP_184134007.1">
    <property type="nucleotide sequence ID" value="NZ_JACHKT010000013.1"/>
</dbReference>
<evidence type="ECO:0000256" key="1">
    <source>
        <dbReference type="SAM" id="SignalP"/>
    </source>
</evidence>
<gene>
    <name evidence="2" type="ORF">HNP25_002158</name>
</gene>
<comment type="caution">
    <text evidence="2">The sequence shown here is derived from an EMBL/GenBank/DDBJ whole genome shotgun (WGS) entry which is preliminary data.</text>
</comment>
<feature type="chain" id="PRO_5033016666" evidence="1">
    <location>
        <begin position="26"/>
        <end position="139"/>
    </location>
</feature>
<accession>A0A841ET89</accession>